<name>A0ACB7TL99_HYAAI</name>
<dbReference type="Proteomes" id="UP000821845">
    <property type="component" value="Chromosome 1"/>
</dbReference>
<gene>
    <name evidence="1" type="ORF">HPB50_020157</name>
</gene>
<comment type="caution">
    <text evidence="1">The sequence shown here is derived from an EMBL/GenBank/DDBJ whole genome shotgun (WGS) entry which is preliminary data.</text>
</comment>
<protein>
    <submittedName>
        <fullName evidence="1">Uncharacterized protein</fullName>
    </submittedName>
</protein>
<proteinExistence type="predicted"/>
<organism evidence="1 2">
    <name type="scientific">Hyalomma asiaticum</name>
    <name type="common">Tick</name>
    <dbReference type="NCBI Taxonomy" id="266040"/>
    <lineage>
        <taxon>Eukaryota</taxon>
        <taxon>Metazoa</taxon>
        <taxon>Ecdysozoa</taxon>
        <taxon>Arthropoda</taxon>
        <taxon>Chelicerata</taxon>
        <taxon>Arachnida</taxon>
        <taxon>Acari</taxon>
        <taxon>Parasitiformes</taxon>
        <taxon>Ixodida</taxon>
        <taxon>Ixodoidea</taxon>
        <taxon>Ixodidae</taxon>
        <taxon>Hyalomminae</taxon>
        <taxon>Hyalomma</taxon>
    </lineage>
</organism>
<evidence type="ECO:0000313" key="2">
    <source>
        <dbReference type="Proteomes" id="UP000821845"/>
    </source>
</evidence>
<keyword evidence="2" id="KW-1185">Reference proteome</keyword>
<sequence length="97" mass="10233">MPTAAGPRAVTRRRASLGDFARLLAGARLRSDCAPAANETEKRGGSLATLARWNRGARVARPGACKWDFGDASARVGPSAGLATMPAERQREALSRN</sequence>
<reference evidence="1" key="1">
    <citation type="submission" date="2020-05" db="EMBL/GenBank/DDBJ databases">
        <title>Large-scale comparative analyses of tick genomes elucidate their genetic diversity and vector capacities.</title>
        <authorList>
            <person name="Jia N."/>
            <person name="Wang J."/>
            <person name="Shi W."/>
            <person name="Du L."/>
            <person name="Sun Y."/>
            <person name="Zhan W."/>
            <person name="Jiang J."/>
            <person name="Wang Q."/>
            <person name="Zhang B."/>
            <person name="Ji P."/>
            <person name="Sakyi L.B."/>
            <person name="Cui X."/>
            <person name="Yuan T."/>
            <person name="Jiang B."/>
            <person name="Yang W."/>
            <person name="Lam T.T.-Y."/>
            <person name="Chang Q."/>
            <person name="Ding S."/>
            <person name="Wang X."/>
            <person name="Zhu J."/>
            <person name="Ruan X."/>
            <person name="Zhao L."/>
            <person name="Wei J."/>
            <person name="Que T."/>
            <person name="Du C."/>
            <person name="Cheng J."/>
            <person name="Dai P."/>
            <person name="Han X."/>
            <person name="Huang E."/>
            <person name="Gao Y."/>
            <person name="Liu J."/>
            <person name="Shao H."/>
            <person name="Ye R."/>
            <person name="Li L."/>
            <person name="Wei W."/>
            <person name="Wang X."/>
            <person name="Wang C."/>
            <person name="Yang T."/>
            <person name="Huo Q."/>
            <person name="Li W."/>
            <person name="Guo W."/>
            <person name="Chen H."/>
            <person name="Zhou L."/>
            <person name="Ni X."/>
            <person name="Tian J."/>
            <person name="Zhou Y."/>
            <person name="Sheng Y."/>
            <person name="Liu T."/>
            <person name="Pan Y."/>
            <person name="Xia L."/>
            <person name="Li J."/>
            <person name="Zhao F."/>
            <person name="Cao W."/>
        </authorList>
    </citation>
    <scope>NUCLEOTIDE SEQUENCE</scope>
    <source>
        <strain evidence="1">Hyas-2018</strain>
    </source>
</reference>
<accession>A0ACB7TL99</accession>
<dbReference type="EMBL" id="CM023481">
    <property type="protein sequence ID" value="KAH6947580.1"/>
    <property type="molecule type" value="Genomic_DNA"/>
</dbReference>
<evidence type="ECO:0000313" key="1">
    <source>
        <dbReference type="EMBL" id="KAH6947580.1"/>
    </source>
</evidence>